<proteinExistence type="predicted"/>
<accession>A0AAP0X4X8</accession>
<keyword evidence="1" id="KW-0472">Membrane</keyword>
<keyword evidence="1" id="KW-1133">Transmembrane helix</keyword>
<gene>
    <name evidence="2" type="ORF">L1049_024728</name>
</gene>
<comment type="caution">
    <text evidence="2">The sequence shown here is derived from an EMBL/GenBank/DDBJ whole genome shotgun (WGS) entry which is preliminary data.</text>
</comment>
<evidence type="ECO:0000313" key="3">
    <source>
        <dbReference type="Proteomes" id="UP001415857"/>
    </source>
</evidence>
<reference evidence="2 3" key="1">
    <citation type="journal article" date="2024" name="Plant J.">
        <title>Genome sequences and population genomics reveal climatic adaptation and genomic divergence between two closely related sweetgum species.</title>
        <authorList>
            <person name="Xu W.Q."/>
            <person name="Ren C.Q."/>
            <person name="Zhang X.Y."/>
            <person name="Comes H.P."/>
            <person name="Liu X.H."/>
            <person name="Li Y.G."/>
            <person name="Kettle C.J."/>
            <person name="Jalonen R."/>
            <person name="Gaisberger H."/>
            <person name="Ma Y.Z."/>
            <person name="Qiu Y.X."/>
        </authorList>
    </citation>
    <scope>NUCLEOTIDE SEQUENCE [LARGE SCALE GENOMIC DNA]</scope>
    <source>
        <strain evidence="2">Hangzhou</strain>
    </source>
</reference>
<feature type="transmembrane region" description="Helical" evidence="1">
    <location>
        <begin position="21"/>
        <end position="43"/>
    </location>
</feature>
<dbReference type="EMBL" id="JBBPBK010000005">
    <property type="protein sequence ID" value="KAK9285533.1"/>
    <property type="molecule type" value="Genomic_DNA"/>
</dbReference>
<dbReference type="Proteomes" id="UP001415857">
    <property type="component" value="Unassembled WGS sequence"/>
</dbReference>
<evidence type="ECO:0000313" key="2">
    <source>
        <dbReference type="EMBL" id="KAK9285533.1"/>
    </source>
</evidence>
<keyword evidence="1" id="KW-0812">Transmembrane</keyword>
<dbReference type="AlphaFoldDB" id="A0AAP0X4X8"/>
<protein>
    <submittedName>
        <fullName evidence="2">Uncharacterized protein</fullName>
    </submittedName>
</protein>
<keyword evidence="3" id="KW-1185">Reference proteome</keyword>
<sequence>MCHMVGGGAQVVEDIENGRRFFVMGIGVLFPLALSLLLMMGLLQDADGSSGNPDSDPCDLSLPQLFDFLQCLPRDFHSMLCLIHSHFYCCCLLLLTCNCHHSET</sequence>
<organism evidence="2 3">
    <name type="scientific">Liquidambar formosana</name>
    <name type="common">Formosan gum</name>
    <dbReference type="NCBI Taxonomy" id="63359"/>
    <lineage>
        <taxon>Eukaryota</taxon>
        <taxon>Viridiplantae</taxon>
        <taxon>Streptophyta</taxon>
        <taxon>Embryophyta</taxon>
        <taxon>Tracheophyta</taxon>
        <taxon>Spermatophyta</taxon>
        <taxon>Magnoliopsida</taxon>
        <taxon>eudicotyledons</taxon>
        <taxon>Gunneridae</taxon>
        <taxon>Pentapetalae</taxon>
        <taxon>Saxifragales</taxon>
        <taxon>Altingiaceae</taxon>
        <taxon>Liquidambar</taxon>
    </lineage>
</organism>
<feature type="transmembrane region" description="Helical" evidence="1">
    <location>
        <begin position="76"/>
        <end position="95"/>
    </location>
</feature>
<name>A0AAP0X4X8_LIQFO</name>
<evidence type="ECO:0000256" key="1">
    <source>
        <dbReference type="SAM" id="Phobius"/>
    </source>
</evidence>